<dbReference type="PANTHER" id="PTHR42850:SF4">
    <property type="entry name" value="ZINC-DEPENDENT ENDOPOLYPHOSPHATASE"/>
    <property type="match status" value="1"/>
</dbReference>
<dbReference type="PRINTS" id="PR00114">
    <property type="entry name" value="STPHPHTASE"/>
</dbReference>
<dbReference type="RefSeq" id="WP_164354832.1">
    <property type="nucleotide sequence ID" value="NZ_JAABNT010000010.1"/>
</dbReference>
<dbReference type="Gene3D" id="3.60.21.10">
    <property type="match status" value="1"/>
</dbReference>
<organism evidence="2 3">
    <name type="scientific">Sulfitobacter sediminilitoris</name>
    <dbReference type="NCBI Taxonomy" id="2698830"/>
    <lineage>
        <taxon>Bacteria</taxon>
        <taxon>Pseudomonadati</taxon>
        <taxon>Pseudomonadota</taxon>
        <taxon>Alphaproteobacteria</taxon>
        <taxon>Rhodobacterales</taxon>
        <taxon>Roseobacteraceae</taxon>
        <taxon>Sulfitobacter</taxon>
    </lineage>
</organism>
<accession>A0A6P0CCK7</accession>
<dbReference type="InterPro" id="IPR004843">
    <property type="entry name" value="Calcineurin-like_PHP"/>
</dbReference>
<dbReference type="EMBL" id="JAABNT010000010">
    <property type="protein sequence ID" value="NEK23892.1"/>
    <property type="molecule type" value="Genomic_DNA"/>
</dbReference>
<dbReference type="SUPFAM" id="SSF56300">
    <property type="entry name" value="Metallo-dependent phosphatases"/>
    <property type="match status" value="1"/>
</dbReference>
<feature type="domain" description="Calcineurin-like phosphoesterase" evidence="1">
    <location>
        <begin position="6"/>
        <end position="202"/>
    </location>
</feature>
<dbReference type="CDD" id="cd00144">
    <property type="entry name" value="MPP_PPP_family"/>
    <property type="match status" value="1"/>
</dbReference>
<protein>
    <submittedName>
        <fullName evidence="2">Serine/threonine protein phosphatase</fullName>
    </submittedName>
</protein>
<evidence type="ECO:0000313" key="2">
    <source>
        <dbReference type="EMBL" id="NEK23892.1"/>
    </source>
</evidence>
<name>A0A6P0CCK7_9RHOB</name>
<dbReference type="PANTHER" id="PTHR42850">
    <property type="entry name" value="METALLOPHOSPHOESTERASE"/>
    <property type="match status" value="1"/>
</dbReference>
<proteinExistence type="predicted"/>
<keyword evidence="3" id="KW-1185">Reference proteome</keyword>
<dbReference type="Pfam" id="PF00149">
    <property type="entry name" value="Metallophos"/>
    <property type="match status" value="1"/>
</dbReference>
<dbReference type="GO" id="GO:0008803">
    <property type="term" value="F:bis(5'-nucleosyl)-tetraphosphatase (symmetrical) activity"/>
    <property type="evidence" value="ECO:0007669"/>
    <property type="project" value="TreeGrafter"/>
</dbReference>
<sequence length="238" mass="26532">MAPEQPLLVVGDLHGSYDLLGKCLKDVDVFVEARDVDLHGIPRLVFVGDYIDRGEHSARVLEWLHNLQKDLPDNVTCLMGNHERMMLEFLDDPAGRGQRWLRNGGLQTLASYRIGGVRENSDVEELTEASHALEAALPDGVLEWLRNLPLMHQSGNICVVHAGMDPHLEPEDQSSQVLLWGHKEFMTTPRNDDLWVVHGHTIVREPQIAPSRISIDTGAYHSGRLTVAAIGLGTCEFI</sequence>
<evidence type="ECO:0000313" key="3">
    <source>
        <dbReference type="Proteomes" id="UP000468591"/>
    </source>
</evidence>
<dbReference type="InterPro" id="IPR029052">
    <property type="entry name" value="Metallo-depent_PP-like"/>
</dbReference>
<dbReference type="InterPro" id="IPR050126">
    <property type="entry name" value="Ap4A_hydrolase"/>
</dbReference>
<dbReference type="InterPro" id="IPR006186">
    <property type="entry name" value="Ser/Thr-sp_prot-phosphatase"/>
</dbReference>
<dbReference type="AlphaFoldDB" id="A0A6P0CCK7"/>
<gene>
    <name evidence="2" type="ORF">GV827_15965</name>
</gene>
<dbReference type="GO" id="GO:0005737">
    <property type="term" value="C:cytoplasm"/>
    <property type="evidence" value="ECO:0007669"/>
    <property type="project" value="TreeGrafter"/>
</dbReference>
<comment type="caution">
    <text evidence="2">The sequence shown here is derived from an EMBL/GenBank/DDBJ whole genome shotgun (WGS) entry which is preliminary data.</text>
</comment>
<evidence type="ECO:0000259" key="1">
    <source>
        <dbReference type="Pfam" id="PF00149"/>
    </source>
</evidence>
<dbReference type="Proteomes" id="UP000468591">
    <property type="component" value="Unassembled WGS sequence"/>
</dbReference>
<dbReference type="GO" id="GO:0110154">
    <property type="term" value="P:RNA decapping"/>
    <property type="evidence" value="ECO:0007669"/>
    <property type="project" value="TreeGrafter"/>
</dbReference>
<reference evidence="2 3" key="1">
    <citation type="submission" date="2020-01" db="EMBL/GenBank/DDBJ databases">
        <title>Sulfitobacter sediminilitoris sp. nov., isolated from a tidal flat.</title>
        <authorList>
            <person name="Park S."/>
            <person name="Yoon J.-H."/>
        </authorList>
    </citation>
    <scope>NUCLEOTIDE SEQUENCE [LARGE SCALE GENOMIC DNA]</scope>
    <source>
        <strain evidence="2 3">JBTF-M27</strain>
    </source>
</reference>
<dbReference type="GO" id="GO:0016791">
    <property type="term" value="F:phosphatase activity"/>
    <property type="evidence" value="ECO:0007669"/>
    <property type="project" value="TreeGrafter"/>
</dbReference>